<reference evidence="9 10" key="1">
    <citation type="submission" date="2019-02" db="EMBL/GenBank/DDBJ databases">
        <title>Deep-cultivation of Planctomycetes and their phenomic and genomic characterization uncovers novel biology.</title>
        <authorList>
            <person name="Wiegand S."/>
            <person name="Jogler M."/>
            <person name="Boedeker C."/>
            <person name="Pinto D."/>
            <person name="Vollmers J."/>
            <person name="Rivas-Marin E."/>
            <person name="Kohn T."/>
            <person name="Peeters S.H."/>
            <person name="Heuer A."/>
            <person name="Rast P."/>
            <person name="Oberbeckmann S."/>
            <person name="Bunk B."/>
            <person name="Jeske O."/>
            <person name="Meyerdierks A."/>
            <person name="Storesund J.E."/>
            <person name="Kallscheuer N."/>
            <person name="Luecker S."/>
            <person name="Lage O.M."/>
            <person name="Pohl T."/>
            <person name="Merkel B.J."/>
            <person name="Hornburger P."/>
            <person name="Mueller R.-W."/>
            <person name="Bruemmer F."/>
            <person name="Labrenz M."/>
            <person name="Spormann A.M."/>
            <person name="Op den Camp H."/>
            <person name="Overmann J."/>
            <person name="Amann R."/>
            <person name="Jetten M.S.M."/>
            <person name="Mascher T."/>
            <person name="Medema M.H."/>
            <person name="Devos D.P."/>
            <person name="Kaster A.-K."/>
            <person name="Ovreas L."/>
            <person name="Rohde M."/>
            <person name="Galperin M.Y."/>
            <person name="Jogler C."/>
        </authorList>
    </citation>
    <scope>NUCLEOTIDE SEQUENCE [LARGE SCALE GENOMIC DNA]</scope>
    <source>
        <strain evidence="9 10">Spa11</strain>
    </source>
</reference>
<dbReference type="InterPro" id="IPR010998">
    <property type="entry name" value="Integrase_recombinase_N"/>
</dbReference>
<dbReference type="PANTHER" id="PTHR30349:SF41">
    <property type="entry name" value="INTEGRASE_RECOMBINASE PROTEIN MJ0367-RELATED"/>
    <property type="match status" value="1"/>
</dbReference>
<accession>A0A518K606</accession>
<proteinExistence type="inferred from homology"/>
<feature type="region of interest" description="Disordered" evidence="6">
    <location>
        <begin position="1"/>
        <end position="49"/>
    </location>
</feature>
<evidence type="ECO:0000313" key="10">
    <source>
        <dbReference type="Proteomes" id="UP000316426"/>
    </source>
</evidence>
<dbReference type="GO" id="GO:0006310">
    <property type="term" value="P:DNA recombination"/>
    <property type="evidence" value="ECO:0007669"/>
    <property type="project" value="UniProtKB-KW"/>
</dbReference>
<dbReference type="Gene3D" id="1.10.443.10">
    <property type="entry name" value="Intergrase catalytic core"/>
    <property type="match status" value="1"/>
</dbReference>
<protein>
    <submittedName>
        <fullName evidence="9">Tyrosine recombinase XerD</fullName>
    </submittedName>
</protein>
<feature type="domain" description="Tyr recombinase" evidence="7">
    <location>
        <begin position="193"/>
        <end position="379"/>
    </location>
</feature>
<dbReference type="SUPFAM" id="SSF56349">
    <property type="entry name" value="DNA breaking-rejoining enzymes"/>
    <property type="match status" value="1"/>
</dbReference>
<keyword evidence="3 5" id="KW-0238">DNA-binding</keyword>
<dbReference type="PANTHER" id="PTHR30349">
    <property type="entry name" value="PHAGE INTEGRASE-RELATED"/>
    <property type="match status" value="1"/>
</dbReference>
<dbReference type="InterPro" id="IPR002104">
    <property type="entry name" value="Integrase_catalytic"/>
</dbReference>
<dbReference type="PROSITE" id="PS51900">
    <property type="entry name" value="CB"/>
    <property type="match status" value="1"/>
</dbReference>
<name>A0A518K606_9BACT</name>
<gene>
    <name evidence="9" type="primary">xerD_4</name>
    <name evidence="9" type="ORF">Spa11_14170</name>
</gene>
<dbReference type="PROSITE" id="PS51898">
    <property type="entry name" value="TYR_RECOMBINASE"/>
    <property type="match status" value="1"/>
</dbReference>
<evidence type="ECO:0000256" key="4">
    <source>
        <dbReference type="ARBA" id="ARBA00023172"/>
    </source>
</evidence>
<keyword evidence="10" id="KW-1185">Reference proteome</keyword>
<dbReference type="RefSeq" id="WP_145109825.1">
    <property type="nucleotide sequence ID" value="NZ_CP036349.1"/>
</dbReference>
<keyword evidence="4" id="KW-0233">DNA recombination</keyword>
<keyword evidence="2" id="KW-0229">DNA integration</keyword>
<dbReference type="Gene3D" id="1.10.150.130">
    <property type="match status" value="1"/>
</dbReference>
<comment type="similarity">
    <text evidence="1">Belongs to the 'phage' integrase family.</text>
</comment>
<dbReference type="GO" id="GO:0015074">
    <property type="term" value="P:DNA integration"/>
    <property type="evidence" value="ECO:0007669"/>
    <property type="project" value="UniProtKB-KW"/>
</dbReference>
<dbReference type="Proteomes" id="UP000316426">
    <property type="component" value="Chromosome"/>
</dbReference>
<dbReference type="InterPro" id="IPR050090">
    <property type="entry name" value="Tyrosine_recombinase_XerCD"/>
</dbReference>
<dbReference type="InterPro" id="IPR011010">
    <property type="entry name" value="DNA_brk_join_enz"/>
</dbReference>
<dbReference type="KEGG" id="bmei:Spa11_14170"/>
<evidence type="ECO:0000313" key="9">
    <source>
        <dbReference type="EMBL" id="QDV73221.1"/>
    </source>
</evidence>
<dbReference type="AlphaFoldDB" id="A0A518K606"/>
<organism evidence="9 10">
    <name type="scientific">Botrimarina mediterranea</name>
    <dbReference type="NCBI Taxonomy" id="2528022"/>
    <lineage>
        <taxon>Bacteria</taxon>
        <taxon>Pseudomonadati</taxon>
        <taxon>Planctomycetota</taxon>
        <taxon>Planctomycetia</taxon>
        <taxon>Pirellulales</taxon>
        <taxon>Lacipirellulaceae</taxon>
        <taxon>Botrimarina</taxon>
    </lineage>
</organism>
<evidence type="ECO:0000256" key="3">
    <source>
        <dbReference type="ARBA" id="ARBA00023125"/>
    </source>
</evidence>
<dbReference type="InterPro" id="IPR044068">
    <property type="entry name" value="CB"/>
</dbReference>
<dbReference type="InterPro" id="IPR013762">
    <property type="entry name" value="Integrase-like_cat_sf"/>
</dbReference>
<dbReference type="GO" id="GO:0003677">
    <property type="term" value="F:DNA binding"/>
    <property type="evidence" value="ECO:0007669"/>
    <property type="project" value="UniProtKB-UniRule"/>
</dbReference>
<feature type="domain" description="Core-binding (CB)" evidence="8">
    <location>
        <begin position="69"/>
        <end position="166"/>
    </location>
</feature>
<evidence type="ECO:0000256" key="2">
    <source>
        <dbReference type="ARBA" id="ARBA00022908"/>
    </source>
</evidence>
<evidence type="ECO:0000259" key="8">
    <source>
        <dbReference type="PROSITE" id="PS51900"/>
    </source>
</evidence>
<evidence type="ECO:0000256" key="1">
    <source>
        <dbReference type="ARBA" id="ARBA00008857"/>
    </source>
</evidence>
<dbReference type="Pfam" id="PF00589">
    <property type="entry name" value="Phage_integrase"/>
    <property type="match status" value="1"/>
</dbReference>
<evidence type="ECO:0000256" key="6">
    <source>
        <dbReference type="SAM" id="MobiDB-lite"/>
    </source>
</evidence>
<dbReference type="EMBL" id="CP036349">
    <property type="protein sequence ID" value="QDV73221.1"/>
    <property type="molecule type" value="Genomic_DNA"/>
</dbReference>
<evidence type="ECO:0000259" key="7">
    <source>
        <dbReference type="PROSITE" id="PS51898"/>
    </source>
</evidence>
<sequence length="381" mass="42300">MAKKRRVTPVHPVTAQVVVPKAPGNKKPSTKSVAPKKASRPSVSPSPKEGKLVLVTASAEKLIPTSRRNSLAAWFSLYLTLEVGAPANGEEATNTFKAKRADLERFIAFFTEFTGDDDPDQWTVATSKSFLKRLTETTGARSGKPLAPTTIDRVLATLRTAAKWIAHQRPFLAGFPMAKVKDTTPKRRPAWRGLPELAEGRLRNASLQLMKTNTRANQRPYRNHALLYVGLNSALRPSEILGLDLAQFDGSALVNVRCKGNLIVERVPLGKDAAEALSDYLTEERGEEPGPLFQSKTGKRLTLQKYADALKAIAAMANRNLPEGEKIDVSPHVLRHHTLRKLTREKGIEFAKKRSNHISDRHIWRYVEPSEDEFEKAIEGH</sequence>
<evidence type="ECO:0000256" key="5">
    <source>
        <dbReference type="PROSITE-ProRule" id="PRU01248"/>
    </source>
</evidence>